<evidence type="ECO:0000259" key="12">
    <source>
        <dbReference type="Pfam" id="PF01743"/>
    </source>
</evidence>
<accession>A0A095Z942</accession>
<dbReference type="InterPro" id="IPR050124">
    <property type="entry name" value="tRNA_CCA-adding_enzyme"/>
</dbReference>
<evidence type="ECO:0000313" key="14">
    <source>
        <dbReference type="EMBL" id="KGF30841.1"/>
    </source>
</evidence>
<dbReference type="GO" id="GO:0003723">
    <property type="term" value="F:RNA binding"/>
    <property type="evidence" value="ECO:0007669"/>
    <property type="project" value="UniProtKB-KW"/>
</dbReference>
<dbReference type="InterPro" id="IPR002646">
    <property type="entry name" value="PolA_pol_head_dom"/>
</dbReference>
<dbReference type="RefSeq" id="WP_052043598.1">
    <property type="nucleotide sequence ID" value="NZ_JRNI01000019.1"/>
</dbReference>
<feature type="domain" description="Poly A polymerase head" evidence="12">
    <location>
        <begin position="16"/>
        <end position="115"/>
    </location>
</feature>
<dbReference type="OrthoDB" id="9805698at2"/>
<name>A0A095Z942_9BURK</name>
<evidence type="ECO:0000256" key="8">
    <source>
        <dbReference type="ARBA" id="ARBA00022840"/>
    </source>
</evidence>
<evidence type="ECO:0000256" key="3">
    <source>
        <dbReference type="ARBA" id="ARBA00022694"/>
    </source>
</evidence>
<dbReference type="Gene3D" id="3.30.460.10">
    <property type="entry name" value="Beta Polymerase, domain 2"/>
    <property type="match status" value="1"/>
</dbReference>
<dbReference type="GO" id="GO:0004810">
    <property type="term" value="F:CCA tRNA nucleotidyltransferase activity"/>
    <property type="evidence" value="ECO:0007669"/>
    <property type="project" value="InterPro"/>
</dbReference>
<evidence type="ECO:0000256" key="6">
    <source>
        <dbReference type="ARBA" id="ARBA00022741"/>
    </source>
</evidence>
<dbReference type="EMBL" id="JRNI01000019">
    <property type="protein sequence ID" value="KGF30841.1"/>
    <property type="molecule type" value="Genomic_DNA"/>
</dbReference>
<dbReference type="Pfam" id="PF12627">
    <property type="entry name" value="PolyA_pol_RNAbd"/>
    <property type="match status" value="1"/>
</dbReference>
<dbReference type="eggNOG" id="COG0617">
    <property type="taxonomic scope" value="Bacteria"/>
</dbReference>
<evidence type="ECO:0000256" key="4">
    <source>
        <dbReference type="ARBA" id="ARBA00022695"/>
    </source>
</evidence>
<evidence type="ECO:0000256" key="2">
    <source>
        <dbReference type="ARBA" id="ARBA00022679"/>
    </source>
</evidence>
<evidence type="ECO:0000313" key="15">
    <source>
        <dbReference type="Proteomes" id="UP000029629"/>
    </source>
</evidence>
<keyword evidence="7" id="KW-0692">RNA repair</keyword>
<protein>
    <submittedName>
        <fullName evidence="14">Uncharacterized protein</fullName>
    </submittedName>
</protein>
<evidence type="ECO:0000256" key="11">
    <source>
        <dbReference type="RuleBase" id="RU003953"/>
    </source>
</evidence>
<dbReference type="Proteomes" id="UP000029629">
    <property type="component" value="Unassembled WGS sequence"/>
</dbReference>
<keyword evidence="6" id="KW-0547">Nucleotide-binding</keyword>
<dbReference type="GO" id="GO:0005524">
    <property type="term" value="F:ATP binding"/>
    <property type="evidence" value="ECO:0007669"/>
    <property type="project" value="UniProtKB-KW"/>
</dbReference>
<sequence>MSKQSIRSNKLDPTAIYAVGGAVRDRLLGLPAGDYDWVVVGATPEQMVANGYLPVGGDFPVFLHPSTHEEYALARTERKSGRGYQGFTFYTGSDVSLEQDLLRRDLTVNAMALSQAGQRYLAQLSDELGEAQLNTLLQSGALDQRLSTGSPPFLSDPFGGLQDLRQKVFRHVSEAFIEDPVRILRLARFLARFEDFRVAPETLSYCQTMVDNGEVDHLVAERVWQELSRALMQPAPYRTFRFLAEIAALERVLPGFVWDREAAELLHLVANSELSLAFSYGLIFYRVADIRAFSQRLRAPHACQEAAQLIAQWVQAMQQYPLNATTPPEQLLRAILATDPIRKPERFEELLQSYALLLSVKGLSAEPIEAELGQWRRLLAAVQAVDAGAIAKACGAEGRPIKEAIYSARLRALEQVRCA</sequence>
<dbReference type="InterPro" id="IPR012006">
    <property type="entry name" value="CCA_bact"/>
</dbReference>
<keyword evidence="9" id="KW-0460">Magnesium</keyword>
<dbReference type="AlphaFoldDB" id="A0A095Z942"/>
<comment type="cofactor">
    <cofactor evidence="1">
        <name>Mg(2+)</name>
        <dbReference type="ChEBI" id="CHEBI:18420"/>
    </cofactor>
</comment>
<proteinExistence type="inferred from homology"/>
<evidence type="ECO:0000256" key="10">
    <source>
        <dbReference type="ARBA" id="ARBA00022884"/>
    </source>
</evidence>
<dbReference type="GO" id="GO:0046872">
    <property type="term" value="F:metal ion binding"/>
    <property type="evidence" value="ECO:0007669"/>
    <property type="project" value="UniProtKB-KW"/>
</dbReference>
<dbReference type="Pfam" id="PF01743">
    <property type="entry name" value="PolyA_pol"/>
    <property type="match status" value="1"/>
</dbReference>
<gene>
    <name evidence="14" type="ORF">HMPREF2130_05330</name>
</gene>
<keyword evidence="4" id="KW-0548">Nucleotidyltransferase</keyword>
<dbReference type="Gene3D" id="1.10.3090.10">
    <property type="entry name" value="cca-adding enzyme, domain 2"/>
    <property type="match status" value="1"/>
</dbReference>
<feature type="domain" description="tRNA nucleotidyltransferase/poly(A) polymerase RNA and SrmB- binding" evidence="13">
    <location>
        <begin position="195"/>
        <end position="256"/>
    </location>
</feature>
<dbReference type="InterPro" id="IPR043519">
    <property type="entry name" value="NT_sf"/>
</dbReference>
<evidence type="ECO:0000256" key="1">
    <source>
        <dbReference type="ARBA" id="ARBA00001946"/>
    </source>
</evidence>
<evidence type="ECO:0000256" key="5">
    <source>
        <dbReference type="ARBA" id="ARBA00022723"/>
    </source>
</evidence>
<comment type="similarity">
    <text evidence="11">Belongs to the tRNA nucleotidyltransferase/poly(A) polymerase family.</text>
</comment>
<dbReference type="PANTHER" id="PTHR47545">
    <property type="entry name" value="MULTIFUNCTIONAL CCA PROTEIN"/>
    <property type="match status" value="1"/>
</dbReference>
<keyword evidence="3" id="KW-0819">tRNA processing</keyword>
<organism evidence="14 15">
    <name type="scientific">Oligella urethralis DNF00040</name>
    <dbReference type="NCBI Taxonomy" id="1401065"/>
    <lineage>
        <taxon>Bacteria</taxon>
        <taxon>Pseudomonadati</taxon>
        <taxon>Pseudomonadota</taxon>
        <taxon>Betaproteobacteria</taxon>
        <taxon>Burkholderiales</taxon>
        <taxon>Alcaligenaceae</taxon>
        <taxon>Oligella</taxon>
    </lineage>
</organism>
<dbReference type="InterPro" id="IPR032828">
    <property type="entry name" value="PolyA_RNA-bd"/>
</dbReference>
<dbReference type="SUPFAM" id="SSF81301">
    <property type="entry name" value="Nucleotidyltransferase"/>
    <property type="match status" value="1"/>
</dbReference>
<dbReference type="GO" id="GO:0001680">
    <property type="term" value="P:tRNA 3'-terminal CCA addition"/>
    <property type="evidence" value="ECO:0007669"/>
    <property type="project" value="InterPro"/>
</dbReference>
<reference evidence="14 15" key="1">
    <citation type="submission" date="2014-07" db="EMBL/GenBank/DDBJ databases">
        <authorList>
            <person name="McCorrison J."/>
            <person name="Sanka R."/>
            <person name="Torralba M."/>
            <person name="Gillis M."/>
            <person name="Haft D.H."/>
            <person name="Methe B."/>
            <person name="Sutton G."/>
            <person name="Nelson K.E."/>
        </authorList>
    </citation>
    <scope>NUCLEOTIDE SEQUENCE [LARGE SCALE GENOMIC DNA]</scope>
    <source>
        <strain evidence="14 15">DNF00040</strain>
    </source>
</reference>
<dbReference type="PANTHER" id="PTHR47545:SF1">
    <property type="entry name" value="MULTIFUNCTIONAL CCA PROTEIN"/>
    <property type="match status" value="1"/>
</dbReference>
<keyword evidence="2 11" id="KW-0808">Transferase</keyword>
<evidence type="ECO:0000256" key="7">
    <source>
        <dbReference type="ARBA" id="ARBA00022800"/>
    </source>
</evidence>
<dbReference type="SUPFAM" id="SSF81891">
    <property type="entry name" value="Poly A polymerase C-terminal region-like"/>
    <property type="match status" value="1"/>
</dbReference>
<dbReference type="GO" id="GO:0042245">
    <property type="term" value="P:RNA repair"/>
    <property type="evidence" value="ECO:0007669"/>
    <property type="project" value="UniProtKB-KW"/>
</dbReference>
<keyword evidence="8" id="KW-0067">ATP-binding</keyword>
<evidence type="ECO:0000256" key="9">
    <source>
        <dbReference type="ARBA" id="ARBA00022842"/>
    </source>
</evidence>
<comment type="caution">
    <text evidence="14">The sequence shown here is derived from an EMBL/GenBank/DDBJ whole genome shotgun (WGS) entry which is preliminary data.</text>
</comment>
<keyword evidence="15" id="KW-1185">Reference proteome</keyword>
<dbReference type="PIRSF" id="PIRSF000813">
    <property type="entry name" value="CCA_bact"/>
    <property type="match status" value="1"/>
</dbReference>
<keyword evidence="5" id="KW-0479">Metal-binding</keyword>
<evidence type="ECO:0000259" key="13">
    <source>
        <dbReference type="Pfam" id="PF12627"/>
    </source>
</evidence>
<keyword evidence="10 11" id="KW-0694">RNA-binding</keyword>